<organism evidence="2 3">
    <name type="scientific">Zasmidium cellare</name>
    <name type="common">Wine cellar mold</name>
    <name type="synonym">Racodium cellare</name>
    <dbReference type="NCBI Taxonomy" id="395010"/>
    <lineage>
        <taxon>Eukaryota</taxon>
        <taxon>Fungi</taxon>
        <taxon>Dikarya</taxon>
        <taxon>Ascomycota</taxon>
        <taxon>Pezizomycotina</taxon>
        <taxon>Dothideomycetes</taxon>
        <taxon>Dothideomycetidae</taxon>
        <taxon>Mycosphaerellales</taxon>
        <taxon>Mycosphaerellaceae</taxon>
        <taxon>Zasmidium</taxon>
    </lineage>
</organism>
<gene>
    <name evidence="2" type="ORF">PRZ48_006634</name>
</gene>
<dbReference type="InterPro" id="IPR051288">
    <property type="entry name" value="Serum_paraoxonase/arylesterase"/>
</dbReference>
<reference evidence="2 3" key="1">
    <citation type="journal article" date="2023" name="G3 (Bethesda)">
        <title>A chromosome-level genome assembly of Zasmidium syzygii isolated from banana leaves.</title>
        <authorList>
            <person name="van Westerhoven A.C."/>
            <person name="Mehrabi R."/>
            <person name="Talebi R."/>
            <person name="Steentjes M.B.F."/>
            <person name="Corcolon B."/>
            <person name="Chong P.A."/>
            <person name="Kema G.H.J."/>
            <person name="Seidl M.F."/>
        </authorList>
    </citation>
    <scope>NUCLEOTIDE SEQUENCE [LARGE SCALE GENOMIC DNA]</scope>
    <source>
        <strain evidence="2 3">P124</strain>
    </source>
</reference>
<accession>A0ABR0ENM6</accession>
<feature type="chain" id="PRO_5046733715" description="Serum paraoxonase/arylesterase" evidence="1">
    <location>
        <begin position="27"/>
        <end position="434"/>
    </location>
</feature>
<feature type="signal peptide" evidence="1">
    <location>
        <begin position="1"/>
        <end position="26"/>
    </location>
</feature>
<evidence type="ECO:0008006" key="4">
    <source>
        <dbReference type="Google" id="ProtNLM"/>
    </source>
</evidence>
<protein>
    <recommendedName>
        <fullName evidence="4">Serum paraoxonase/arylesterase</fullName>
    </recommendedName>
</protein>
<dbReference type="Proteomes" id="UP001305779">
    <property type="component" value="Unassembled WGS sequence"/>
</dbReference>
<keyword evidence="1" id="KW-0732">Signal</keyword>
<proteinExistence type="predicted"/>
<keyword evidence="3" id="KW-1185">Reference proteome</keyword>
<comment type="caution">
    <text evidence="2">The sequence shown here is derived from an EMBL/GenBank/DDBJ whole genome shotgun (WGS) entry which is preliminary data.</text>
</comment>
<dbReference type="EMBL" id="JAXOVC010000004">
    <property type="protein sequence ID" value="KAK4503206.1"/>
    <property type="molecule type" value="Genomic_DNA"/>
</dbReference>
<evidence type="ECO:0000313" key="3">
    <source>
        <dbReference type="Proteomes" id="UP001305779"/>
    </source>
</evidence>
<dbReference type="InterPro" id="IPR011042">
    <property type="entry name" value="6-blade_b-propeller_TolB-like"/>
</dbReference>
<sequence>MPSTTANIAIAATTLLSALLYSPVSQRLLTLGLTRGEIKNIHGVDGLRTIPGTNMCEDLHLEESTQQLFAACQHDKDERAKWFPPTGNFFDHTATGGGAIVRIDPVSMTAKTLTLKGFNLPMVTHGIDILNDPKDETLLWIFVVSHLPNPDRWDVKPRRTDLPPERAHIEIFKHRLGTDEAQHVRSVQHPGIAMPNDIVAISPSAFYVTNDHVHHEGLIRGWEDAGTQSISPIPNTVLVEADLKTKEPASGVKVNTALNAVHNNNGLGRGSPHHPEEIVVLDATGGILTRTTRDLATNKLTIIERIQIDSTLDNPYYYHDPYATSTNNASGYLLPGLPVAHKMMADLPYNDRAIPSLVWHVRSKDSKPVDVKGKGKGNVWEKNLIFQDDGKGLRSASGAVLIGIDPKKNGGKKQGWLFVTGFGSFAMGVVKVDL</sequence>
<dbReference type="Gene3D" id="2.120.10.30">
    <property type="entry name" value="TolB, C-terminal domain"/>
    <property type="match status" value="1"/>
</dbReference>
<evidence type="ECO:0000256" key="1">
    <source>
        <dbReference type="SAM" id="SignalP"/>
    </source>
</evidence>
<dbReference type="PANTHER" id="PTHR11799">
    <property type="entry name" value="PARAOXONASE"/>
    <property type="match status" value="1"/>
</dbReference>
<name>A0ABR0ENM6_ZASCE</name>
<dbReference type="PANTHER" id="PTHR11799:SF12">
    <property type="entry name" value="PARAOXONASE-RELATED"/>
    <property type="match status" value="1"/>
</dbReference>
<evidence type="ECO:0000313" key="2">
    <source>
        <dbReference type="EMBL" id="KAK4503206.1"/>
    </source>
</evidence>